<organism evidence="2 3">
    <name type="scientific">Candidatus Pantoea floridensis</name>
    <dbReference type="NCBI Taxonomy" id="1938870"/>
    <lineage>
        <taxon>Bacteria</taxon>
        <taxon>Pseudomonadati</taxon>
        <taxon>Pseudomonadota</taxon>
        <taxon>Gammaproteobacteria</taxon>
        <taxon>Enterobacterales</taxon>
        <taxon>Erwiniaceae</taxon>
        <taxon>Pantoea</taxon>
    </lineage>
</organism>
<dbReference type="OrthoDB" id="6490254at2"/>
<evidence type="ECO:0000313" key="3">
    <source>
        <dbReference type="Proteomes" id="UP000219271"/>
    </source>
</evidence>
<sequence>MALQGTLILNDADYAPLNIYGVGVFMAFSGNGAYRNRGGCGAVAGDGPLPPGKYWVIDRGAGGFFGKRKAEIQDAWNKYVKGVAFGRSEWFALYREDAAIDDETWYEGVRRELFRLHPGTISEGCITIPHNSDYARIRQAFMNTSMVSVPSKPSLMARGLIEVVANGSNTCP</sequence>
<name>A0A286BVC2_9GAMM</name>
<evidence type="ECO:0000259" key="1">
    <source>
        <dbReference type="Pfam" id="PF10908"/>
    </source>
</evidence>
<dbReference type="InterPro" id="IPR021225">
    <property type="entry name" value="Tlde1_dom"/>
</dbReference>
<reference evidence="3" key="1">
    <citation type="submission" date="2017-09" db="EMBL/GenBank/DDBJ databases">
        <authorList>
            <person name="Varghese N."/>
            <person name="Submissions S."/>
        </authorList>
    </citation>
    <scope>NUCLEOTIDE SEQUENCE [LARGE SCALE GENOMIC DNA]</scope>
    <source>
        <strain evidence="3">JKS000234</strain>
    </source>
</reference>
<evidence type="ECO:0000313" key="2">
    <source>
        <dbReference type="EMBL" id="SOD38100.1"/>
    </source>
</evidence>
<gene>
    <name evidence="2" type="ORF">SAMN06273570_2487</name>
</gene>
<dbReference type="EMBL" id="OCMY01000001">
    <property type="protein sequence ID" value="SOD38100.1"/>
    <property type="molecule type" value="Genomic_DNA"/>
</dbReference>
<keyword evidence="3" id="KW-1185">Reference proteome</keyword>
<dbReference type="Pfam" id="PF10908">
    <property type="entry name" value="Tlde1_dom"/>
    <property type="match status" value="1"/>
</dbReference>
<dbReference type="AlphaFoldDB" id="A0A286BVC2"/>
<dbReference type="RefSeq" id="WP_097096041.1">
    <property type="nucleotide sequence ID" value="NZ_OCMY01000001.1"/>
</dbReference>
<feature type="domain" description="Tlde1" evidence="1">
    <location>
        <begin position="24"/>
        <end position="151"/>
    </location>
</feature>
<protein>
    <recommendedName>
        <fullName evidence="1">Tlde1 domain-containing protein</fullName>
    </recommendedName>
</protein>
<proteinExistence type="predicted"/>
<dbReference type="Proteomes" id="UP000219271">
    <property type="component" value="Unassembled WGS sequence"/>
</dbReference>
<accession>A0A286BVC2</accession>